<dbReference type="InterPro" id="IPR051055">
    <property type="entry name" value="PIF1_helicase"/>
</dbReference>
<evidence type="ECO:0000313" key="3">
    <source>
        <dbReference type="EMBL" id="CAG8744435.1"/>
    </source>
</evidence>
<comment type="caution">
    <text evidence="3">The sequence shown here is derived from an EMBL/GenBank/DDBJ whole genome shotgun (WGS) entry which is preliminary data.</text>
</comment>
<dbReference type="GO" id="GO:0016787">
    <property type="term" value="F:hydrolase activity"/>
    <property type="evidence" value="ECO:0007669"/>
    <property type="project" value="UniProtKB-KW"/>
</dbReference>
<comment type="similarity">
    <text evidence="1">Belongs to the helicase family.</text>
</comment>
<dbReference type="EMBL" id="CAJVQA010016672">
    <property type="protein sequence ID" value="CAG8744435.1"/>
    <property type="molecule type" value="Genomic_DNA"/>
</dbReference>
<gene>
    <name evidence="3" type="ORF">CPELLU_LOCUS14284</name>
</gene>
<evidence type="ECO:0000256" key="1">
    <source>
        <dbReference type="RuleBase" id="RU363044"/>
    </source>
</evidence>
<dbReference type="EC" id="5.6.2.3" evidence="1"/>
<protein>
    <recommendedName>
        <fullName evidence="1">ATP-dependent DNA helicase</fullName>
        <ecNumber evidence="1">5.6.2.3</ecNumber>
    </recommendedName>
</protein>
<dbReference type="PANTHER" id="PTHR47642">
    <property type="entry name" value="ATP-DEPENDENT DNA HELICASE"/>
    <property type="match status" value="1"/>
</dbReference>
<dbReference type="PANTHER" id="PTHR47642:SF5">
    <property type="entry name" value="ATP-DEPENDENT DNA HELICASE"/>
    <property type="match status" value="1"/>
</dbReference>
<dbReference type="Pfam" id="PF05970">
    <property type="entry name" value="PIF1"/>
    <property type="match status" value="1"/>
</dbReference>
<keyword evidence="1" id="KW-0227">DNA damage</keyword>
<feature type="domain" description="DNA helicase Pif1-like DEAD-box helicase" evidence="2">
    <location>
        <begin position="263"/>
        <end position="326"/>
    </location>
</feature>
<dbReference type="GO" id="GO:0006310">
    <property type="term" value="P:DNA recombination"/>
    <property type="evidence" value="ECO:0007669"/>
    <property type="project" value="UniProtKB-KW"/>
</dbReference>
<sequence>LREQTIIQYNDHGQPELLTARNDPYINSHNHLQLQGWRANVDLKPILTTYAALQYVSNKHNEHFIKSFQKLLLYSVAERDFSSQETCHLLLGIPLFYCSQRTLSWPELYDHHLQEIVTEPVDVLGLATNSLEENINNDEYQSDKESEETQLDWMILVETCPDNQPYNSSDLGIENHEINDSVDSVINYETLNKKQKTILDRIECNYIANILGKCVEPLRIIIMSTAKTKKSYLIKAIWCKLNEITLSIPVNAKTFDLTGESLKCLQNKLKWVKYFIINEMSMVGQHTLALIDLRMHQAFPNCQNIPFDGRSIIFVRDFGQLPPVCDLPMYAQDSRPSDALSEDGRTAYIQF</sequence>
<keyword evidence="1" id="KW-0234">DNA repair</keyword>
<proteinExistence type="inferred from homology"/>
<dbReference type="GO" id="GO:0000723">
    <property type="term" value="P:telomere maintenance"/>
    <property type="evidence" value="ECO:0007669"/>
    <property type="project" value="InterPro"/>
</dbReference>
<dbReference type="InterPro" id="IPR010285">
    <property type="entry name" value="DNA_helicase_pif1-like_DEAD"/>
</dbReference>
<keyword evidence="1" id="KW-0233">DNA recombination</keyword>
<keyword evidence="1" id="KW-0347">Helicase</keyword>
<accession>A0A9N9IPN5</accession>
<dbReference type="OrthoDB" id="2325450at2759"/>
<comment type="catalytic activity">
    <reaction evidence="1">
        <text>ATP + H2O = ADP + phosphate + H(+)</text>
        <dbReference type="Rhea" id="RHEA:13065"/>
        <dbReference type="ChEBI" id="CHEBI:15377"/>
        <dbReference type="ChEBI" id="CHEBI:15378"/>
        <dbReference type="ChEBI" id="CHEBI:30616"/>
        <dbReference type="ChEBI" id="CHEBI:43474"/>
        <dbReference type="ChEBI" id="CHEBI:456216"/>
        <dbReference type="EC" id="5.6.2.3"/>
    </reaction>
</comment>
<dbReference type="AlphaFoldDB" id="A0A9N9IPN5"/>
<feature type="non-terminal residue" evidence="3">
    <location>
        <position position="351"/>
    </location>
</feature>
<dbReference type="GO" id="GO:0043139">
    <property type="term" value="F:5'-3' DNA helicase activity"/>
    <property type="evidence" value="ECO:0007669"/>
    <property type="project" value="UniProtKB-EC"/>
</dbReference>
<keyword evidence="1" id="KW-0547">Nucleotide-binding</keyword>
<dbReference type="GO" id="GO:0005524">
    <property type="term" value="F:ATP binding"/>
    <property type="evidence" value="ECO:0007669"/>
    <property type="project" value="UniProtKB-KW"/>
</dbReference>
<dbReference type="Proteomes" id="UP000789759">
    <property type="component" value="Unassembled WGS sequence"/>
</dbReference>
<comment type="cofactor">
    <cofactor evidence="1">
        <name>Mg(2+)</name>
        <dbReference type="ChEBI" id="CHEBI:18420"/>
    </cofactor>
</comment>
<keyword evidence="1" id="KW-0378">Hydrolase</keyword>
<organism evidence="3 4">
    <name type="scientific">Cetraspora pellucida</name>
    <dbReference type="NCBI Taxonomy" id="1433469"/>
    <lineage>
        <taxon>Eukaryota</taxon>
        <taxon>Fungi</taxon>
        <taxon>Fungi incertae sedis</taxon>
        <taxon>Mucoromycota</taxon>
        <taxon>Glomeromycotina</taxon>
        <taxon>Glomeromycetes</taxon>
        <taxon>Diversisporales</taxon>
        <taxon>Gigasporaceae</taxon>
        <taxon>Cetraspora</taxon>
    </lineage>
</organism>
<dbReference type="InterPro" id="IPR027417">
    <property type="entry name" value="P-loop_NTPase"/>
</dbReference>
<reference evidence="3" key="1">
    <citation type="submission" date="2021-06" db="EMBL/GenBank/DDBJ databases">
        <authorList>
            <person name="Kallberg Y."/>
            <person name="Tangrot J."/>
            <person name="Rosling A."/>
        </authorList>
    </citation>
    <scope>NUCLEOTIDE SEQUENCE</scope>
    <source>
        <strain evidence="3">FL966</strain>
    </source>
</reference>
<dbReference type="Gene3D" id="3.40.50.300">
    <property type="entry name" value="P-loop containing nucleotide triphosphate hydrolases"/>
    <property type="match status" value="1"/>
</dbReference>
<dbReference type="GO" id="GO:0006281">
    <property type="term" value="P:DNA repair"/>
    <property type="evidence" value="ECO:0007669"/>
    <property type="project" value="UniProtKB-KW"/>
</dbReference>
<evidence type="ECO:0000313" key="4">
    <source>
        <dbReference type="Proteomes" id="UP000789759"/>
    </source>
</evidence>
<name>A0A9N9IPN5_9GLOM</name>
<keyword evidence="1" id="KW-0067">ATP-binding</keyword>
<evidence type="ECO:0000259" key="2">
    <source>
        <dbReference type="Pfam" id="PF05970"/>
    </source>
</evidence>
<keyword evidence="4" id="KW-1185">Reference proteome</keyword>